<protein>
    <submittedName>
        <fullName evidence="2">Uncharacterized protein</fullName>
    </submittedName>
</protein>
<proteinExistence type="predicted"/>
<dbReference type="Proteomes" id="UP000053593">
    <property type="component" value="Unassembled WGS sequence"/>
</dbReference>
<accession>A0A0D0CBF3</accession>
<feature type="compositionally biased region" description="Polar residues" evidence="1">
    <location>
        <begin position="49"/>
        <end position="59"/>
    </location>
</feature>
<gene>
    <name evidence="2" type="ORF">GYMLUDRAFT_843411</name>
</gene>
<dbReference type="AlphaFoldDB" id="A0A0D0CBF3"/>
<keyword evidence="3" id="KW-1185">Reference proteome</keyword>
<organism evidence="2 3">
    <name type="scientific">Collybiopsis luxurians FD-317 M1</name>
    <dbReference type="NCBI Taxonomy" id="944289"/>
    <lineage>
        <taxon>Eukaryota</taxon>
        <taxon>Fungi</taxon>
        <taxon>Dikarya</taxon>
        <taxon>Basidiomycota</taxon>
        <taxon>Agaricomycotina</taxon>
        <taxon>Agaricomycetes</taxon>
        <taxon>Agaricomycetidae</taxon>
        <taxon>Agaricales</taxon>
        <taxon>Marasmiineae</taxon>
        <taxon>Omphalotaceae</taxon>
        <taxon>Collybiopsis</taxon>
        <taxon>Collybiopsis luxurians</taxon>
    </lineage>
</organism>
<reference evidence="2 3" key="1">
    <citation type="submission" date="2014-04" db="EMBL/GenBank/DDBJ databases">
        <title>Evolutionary Origins and Diversification of the Mycorrhizal Mutualists.</title>
        <authorList>
            <consortium name="DOE Joint Genome Institute"/>
            <consortium name="Mycorrhizal Genomics Consortium"/>
            <person name="Kohler A."/>
            <person name="Kuo A."/>
            <person name="Nagy L.G."/>
            <person name="Floudas D."/>
            <person name="Copeland A."/>
            <person name="Barry K.W."/>
            <person name="Cichocki N."/>
            <person name="Veneault-Fourrey C."/>
            <person name="LaButti K."/>
            <person name="Lindquist E.A."/>
            <person name="Lipzen A."/>
            <person name="Lundell T."/>
            <person name="Morin E."/>
            <person name="Murat C."/>
            <person name="Riley R."/>
            <person name="Ohm R."/>
            <person name="Sun H."/>
            <person name="Tunlid A."/>
            <person name="Henrissat B."/>
            <person name="Grigoriev I.V."/>
            <person name="Hibbett D.S."/>
            <person name="Martin F."/>
        </authorList>
    </citation>
    <scope>NUCLEOTIDE SEQUENCE [LARGE SCALE GENOMIC DNA]</scope>
    <source>
        <strain evidence="2 3">FD-317 M1</strain>
    </source>
</reference>
<dbReference type="HOGENOM" id="CLU_1245506_0_0_1"/>
<sequence>MPFDGEQDSNSEWSNDGPDEDFEDENGFSDDDSYQNGGPVQSRVPTLPVASTSSATSFLSIHRQPPPQPRQPTRQGLNISRGYCPRWKTWDGVRELIQNWRDGLLNRSSRTFNDLVIIESKPDKKGKIIISAWPKSLETKKRKADNTLGRIIYTPQSDNKPSKLELINSDVSLGRKILAIGYSNKRSGNGKFIGGHGEGMKVGEFCASQTRIFFPPLAHRRK</sequence>
<name>A0A0D0CBF3_9AGAR</name>
<dbReference type="EMBL" id="KN834807">
    <property type="protein sequence ID" value="KIK55372.1"/>
    <property type="molecule type" value="Genomic_DNA"/>
</dbReference>
<evidence type="ECO:0000313" key="2">
    <source>
        <dbReference type="EMBL" id="KIK55372.1"/>
    </source>
</evidence>
<feature type="compositionally biased region" description="Acidic residues" evidence="1">
    <location>
        <begin position="17"/>
        <end position="33"/>
    </location>
</feature>
<feature type="region of interest" description="Disordered" evidence="1">
    <location>
        <begin position="1"/>
        <end position="80"/>
    </location>
</feature>
<evidence type="ECO:0000256" key="1">
    <source>
        <dbReference type="SAM" id="MobiDB-lite"/>
    </source>
</evidence>
<evidence type="ECO:0000313" key="3">
    <source>
        <dbReference type="Proteomes" id="UP000053593"/>
    </source>
</evidence>
<dbReference type="OrthoDB" id="5376140at2759"/>